<dbReference type="InParanoid" id="A0A0C3EZ05"/>
<sequence length="76" mass="8788">MSPKQALPTKYIISIYIVIYDVSRCAYIWLDFQSRETTLFKARLRHIEGHDLARFGSTRLVSILPGLQWSKGCIKS</sequence>
<dbReference type="Proteomes" id="UP000054166">
    <property type="component" value="Unassembled WGS sequence"/>
</dbReference>
<name>A0A0C3EZ05_PILCF</name>
<dbReference type="EMBL" id="KN833021">
    <property type="protein sequence ID" value="KIM77775.1"/>
    <property type="molecule type" value="Genomic_DNA"/>
</dbReference>
<proteinExistence type="predicted"/>
<evidence type="ECO:0000313" key="2">
    <source>
        <dbReference type="Proteomes" id="UP000054166"/>
    </source>
</evidence>
<reference evidence="1 2" key="1">
    <citation type="submission" date="2014-04" db="EMBL/GenBank/DDBJ databases">
        <authorList>
            <consortium name="DOE Joint Genome Institute"/>
            <person name="Kuo A."/>
            <person name="Tarkka M."/>
            <person name="Buscot F."/>
            <person name="Kohler A."/>
            <person name="Nagy L.G."/>
            <person name="Floudas D."/>
            <person name="Copeland A."/>
            <person name="Barry K.W."/>
            <person name="Cichocki N."/>
            <person name="Veneault-Fourrey C."/>
            <person name="LaButti K."/>
            <person name="Lindquist E.A."/>
            <person name="Lipzen A."/>
            <person name="Lundell T."/>
            <person name="Morin E."/>
            <person name="Murat C."/>
            <person name="Sun H."/>
            <person name="Tunlid A."/>
            <person name="Henrissat B."/>
            <person name="Grigoriev I.V."/>
            <person name="Hibbett D.S."/>
            <person name="Martin F."/>
            <person name="Nordberg H.P."/>
            <person name="Cantor M.N."/>
            <person name="Hua S.X."/>
        </authorList>
    </citation>
    <scope>NUCLEOTIDE SEQUENCE [LARGE SCALE GENOMIC DNA]</scope>
    <source>
        <strain evidence="1 2">F 1598</strain>
    </source>
</reference>
<gene>
    <name evidence="1" type="ORF">PILCRDRAFT_825009</name>
</gene>
<evidence type="ECO:0000313" key="1">
    <source>
        <dbReference type="EMBL" id="KIM77775.1"/>
    </source>
</evidence>
<organism evidence="1 2">
    <name type="scientific">Piloderma croceum (strain F 1598)</name>
    <dbReference type="NCBI Taxonomy" id="765440"/>
    <lineage>
        <taxon>Eukaryota</taxon>
        <taxon>Fungi</taxon>
        <taxon>Dikarya</taxon>
        <taxon>Basidiomycota</taxon>
        <taxon>Agaricomycotina</taxon>
        <taxon>Agaricomycetes</taxon>
        <taxon>Agaricomycetidae</taxon>
        <taxon>Atheliales</taxon>
        <taxon>Atheliaceae</taxon>
        <taxon>Piloderma</taxon>
    </lineage>
</organism>
<dbReference type="HOGENOM" id="CLU_2661300_0_0_1"/>
<dbReference type="AlphaFoldDB" id="A0A0C3EZ05"/>
<accession>A0A0C3EZ05</accession>
<keyword evidence="2" id="KW-1185">Reference proteome</keyword>
<protein>
    <submittedName>
        <fullName evidence="1">Uncharacterized protein</fullName>
    </submittedName>
</protein>
<feature type="non-terminal residue" evidence="1">
    <location>
        <position position="76"/>
    </location>
</feature>
<reference evidence="2" key="2">
    <citation type="submission" date="2015-01" db="EMBL/GenBank/DDBJ databases">
        <title>Evolutionary Origins and Diversification of the Mycorrhizal Mutualists.</title>
        <authorList>
            <consortium name="DOE Joint Genome Institute"/>
            <consortium name="Mycorrhizal Genomics Consortium"/>
            <person name="Kohler A."/>
            <person name="Kuo A."/>
            <person name="Nagy L.G."/>
            <person name="Floudas D."/>
            <person name="Copeland A."/>
            <person name="Barry K.W."/>
            <person name="Cichocki N."/>
            <person name="Veneault-Fourrey C."/>
            <person name="LaButti K."/>
            <person name="Lindquist E.A."/>
            <person name="Lipzen A."/>
            <person name="Lundell T."/>
            <person name="Morin E."/>
            <person name="Murat C."/>
            <person name="Riley R."/>
            <person name="Ohm R."/>
            <person name="Sun H."/>
            <person name="Tunlid A."/>
            <person name="Henrissat B."/>
            <person name="Grigoriev I.V."/>
            <person name="Hibbett D.S."/>
            <person name="Martin F."/>
        </authorList>
    </citation>
    <scope>NUCLEOTIDE SEQUENCE [LARGE SCALE GENOMIC DNA]</scope>
    <source>
        <strain evidence="2">F 1598</strain>
    </source>
</reference>